<protein>
    <recommendedName>
        <fullName evidence="11">Serine hydroxymethyltransferase</fullName>
        <shortName evidence="11">SHMT</shortName>
        <shortName evidence="11">Serine methylase</shortName>
        <ecNumber evidence="11">2.1.2.1</ecNumber>
    </recommendedName>
</protein>
<organism evidence="14 15">
    <name type="scientific">Legionella clemsonensis</name>
    <dbReference type="NCBI Taxonomy" id="1867846"/>
    <lineage>
        <taxon>Bacteria</taxon>
        <taxon>Pseudomonadati</taxon>
        <taxon>Pseudomonadota</taxon>
        <taxon>Gammaproteobacteria</taxon>
        <taxon>Legionellales</taxon>
        <taxon>Legionellaceae</taxon>
        <taxon>Legionella</taxon>
    </lineage>
</organism>
<evidence type="ECO:0000313" key="14">
    <source>
        <dbReference type="EMBL" id="ASQ45314.1"/>
    </source>
</evidence>
<dbReference type="CDD" id="cd00378">
    <property type="entry name" value="SHMT"/>
    <property type="match status" value="1"/>
</dbReference>
<dbReference type="AlphaFoldDB" id="A0A222P0D3"/>
<dbReference type="EC" id="2.1.2.1" evidence="11"/>
<evidence type="ECO:0000256" key="1">
    <source>
        <dbReference type="ARBA" id="ARBA00001528"/>
    </source>
</evidence>
<dbReference type="InterPro" id="IPR015421">
    <property type="entry name" value="PyrdxlP-dep_Trfase_major"/>
</dbReference>
<keyword evidence="9 11" id="KW-0808">Transferase</keyword>
<dbReference type="InterPro" id="IPR015422">
    <property type="entry name" value="PyrdxlP-dep_Trfase_small"/>
</dbReference>
<dbReference type="HAMAP" id="MF_00051">
    <property type="entry name" value="SHMT"/>
    <property type="match status" value="1"/>
</dbReference>
<keyword evidence="6 11" id="KW-0963">Cytoplasm</keyword>
<dbReference type="Proteomes" id="UP000201728">
    <property type="component" value="Chromosome"/>
</dbReference>
<reference evidence="15" key="1">
    <citation type="submission" date="2016-07" db="EMBL/GenBank/DDBJ databases">
        <authorList>
            <person name="Florea S."/>
            <person name="Webb J.S."/>
            <person name="Jaromczyk J."/>
            <person name="Schardl C.L."/>
        </authorList>
    </citation>
    <scope>NUCLEOTIDE SEQUENCE [LARGE SCALE GENOMIC DNA]</scope>
    <source>
        <strain evidence="15">CDC-D5610</strain>
    </source>
</reference>
<dbReference type="GO" id="GO:0008168">
    <property type="term" value="F:methyltransferase activity"/>
    <property type="evidence" value="ECO:0007669"/>
    <property type="project" value="UniProtKB-KW"/>
</dbReference>
<accession>A0A222P0D3</accession>
<dbReference type="InterPro" id="IPR015424">
    <property type="entry name" value="PyrdxlP-dep_Trfase"/>
</dbReference>
<keyword evidence="10 11" id="KW-0663">Pyridoxal phosphate</keyword>
<comment type="similarity">
    <text evidence="4 11">Belongs to the SHMT family.</text>
</comment>
<dbReference type="GO" id="GO:0019264">
    <property type="term" value="P:glycine biosynthetic process from serine"/>
    <property type="evidence" value="ECO:0007669"/>
    <property type="project" value="UniProtKB-UniRule"/>
</dbReference>
<keyword evidence="15" id="KW-1185">Reference proteome</keyword>
<dbReference type="OrthoDB" id="9803846at2"/>
<comment type="pathway">
    <text evidence="11">Amino-acid biosynthesis; glycine biosynthesis; glycine from L-serine: step 1/1.</text>
</comment>
<evidence type="ECO:0000256" key="12">
    <source>
        <dbReference type="PIRSR" id="PIRSR000412-50"/>
    </source>
</evidence>
<name>A0A222P0D3_9GAMM</name>
<dbReference type="UniPathway" id="UPA00193"/>
<keyword evidence="8 11" id="KW-0028">Amino-acid biosynthesis</keyword>
<dbReference type="GO" id="GO:0030170">
    <property type="term" value="F:pyridoxal phosphate binding"/>
    <property type="evidence" value="ECO:0007669"/>
    <property type="project" value="UniProtKB-UniRule"/>
</dbReference>
<dbReference type="GO" id="GO:0005829">
    <property type="term" value="C:cytosol"/>
    <property type="evidence" value="ECO:0007669"/>
    <property type="project" value="TreeGrafter"/>
</dbReference>
<comment type="pathway">
    <text evidence="11">One-carbon metabolism; tetrahydrofolate interconversion.</text>
</comment>
<sequence>MFDKSYTIADFDGELWQAIEAERKRQEDHIELIASENYASPRVLEAQGSVLTNKYAEGYPNKRYYGGCEHVDIAESLAIARAKQLFGADYVNVQPHSGSQANAAVMMALLSPGDVILGMALPHGGHLTHGSKVNFSGKLYHAVEYGVDADTGLIDYNVLENLAVEHRPKMIIAGFSAYSQILDWQRFRAIADKVGAYLMADVAHVAGLIAADLYPSPIPYADVVTSTTHKTLRGPRGGLILARANEEIEKKLNSSVFPGMQGGPLMHVIAAKAVAFAEALQPEFKKYQRQVLLNAKIMAETLKGRGYPIVSGGTENHLMLVNLIAKNLTGKEADAALGKAHITVNKNTVPNDPRSPFVTSGLRLGTPAITTRGFKEKEVSMLSEWIADVLDDVNDEATLSRVKNQVLQLCREFPVYR</sequence>
<evidence type="ECO:0000259" key="13">
    <source>
        <dbReference type="Pfam" id="PF00464"/>
    </source>
</evidence>
<evidence type="ECO:0000313" key="15">
    <source>
        <dbReference type="Proteomes" id="UP000201728"/>
    </source>
</evidence>
<dbReference type="Pfam" id="PF00464">
    <property type="entry name" value="SHMT"/>
    <property type="match status" value="1"/>
</dbReference>
<dbReference type="Gene3D" id="3.90.1150.10">
    <property type="entry name" value="Aspartate Aminotransferase, domain 1"/>
    <property type="match status" value="1"/>
</dbReference>
<feature type="modified residue" description="N6-(pyridoxal phosphate)lysine" evidence="11 12">
    <location>
        <position position="230"/>
    </location>
</feature>
<evidence type="ECO:0000256" key="9">
    <source>
        <dbReference type="ARBA" id="ARBA00022679"/>
    </source>
</evidence>
<evidence type="ECO:0000256" key="10">
    <source>
        <dbReference type="ARBA" id="ARBA00022898"/>
    </source>
</evidence>
<evidence type="ECO:0000256" key="4">
    <source>
        <dbReference type="ARBA" id="ARBA00006376"/>
    </source>
</evidence>
<evidence type="ECO:0000256" key="3">
    <source>
        <dbReference type="ARBA" id="ARBA00004496"/>
    </source>
</evidence>
<comment type="subunit">
    <text evidence="5 11">Homodimer.</text>
</comment>
<dbReference type="RefSeq" id="WP_094090387.1">
    <property type="nucleotide sequence ID" value="NZ_CP016397.1"/>
</dbReference>
<dbReference type="InterPro" id="IPR001085">
    <property type="entry name" value="Ser_HO-MeTrfase"/>
</dbReference>
<evidence type="ECO:0000256" key="2">
    <source>
        <dbReference type="ARBA" id="ARBA00001933"/>
    </source>
</evidence>
<evidence type="ECO:0000256" key="7">
    <source>
        <dbReference type="ARBA" id="ARBA00022563"/>
    </source>
</evidence>
<dbReference type="InterPro" id="IPR049943">
    <property type="entry name" value="Ser_HO-MeTrfase-like"/>
</dbReference>
<feature type="binding site" evidence="11">
    <location>
        <begin position="125"/>
        <end position="127"/>
    </location>
    <ligand>
        <name>(6S)-5,6,7,8-tetrahydrofolate</name>
        <dbReference type="ChEBI" id="CHEBI:57453"/>
    </ligand>
</feature>
<dbReference type="PIRSF" id="PIRSF000412">
    <property type="entry name" value="SHMT"/>
    <property type="match status" value="1"/>
</dbReference>
<dbReference type="GO" id="GO:0032259">
    <property type="term" value="P:methylation"/>
    <property type="evidence" value="ECO:0007669"/>
    <property type="project" value="UniProtKB-KW"/>
</dbReference>
<dbReference type="GO" id="GO:0004372">
    <property type="term" value="F:glycine hydroxymethyltransferase activity"/>
    <property type="evidence" value="ECO:0007669"/>
    <property type="project" value="UniProtKB-UniRule"/>
</dbReference>
<dbReference type="FunFam" id="3.90.1150.10:FF:000003">
    <property type="entry name" value="Serine hydroxymethyltransferase"/>
    <property type="match status" value="1"/>
</dbReference>
<dbReference type="KEGG" id="lcd:clem_03780"/>
<proteinExistence type="inferred from homology"/>
<comment type="subcellular location">
    <subcellularLocation>
        <location evidence="3 11">Cytoplasm</location>
    </subcellularLocation>
</comment>
<feature type="site" description="Plays an important role in substrate specificity" evidence="11">
    <location>
        <position position="229"/>
    </location>
</feature>
<feature type="binding site" evidence="11">
    <location>
        <position position="246"/>
    </location>
    <ligand>
        <name>(6S)-5,6,7,8-tetrahydrofolate</name>
        <dbReference type="ChEBI" id="CHEBI:57453"/>
    </ligand>
</feature>
<evidence type="ECO:0000256" key="8">
    <source>
        <dbReference type="ARBA" id="ARBA00022605"/>
    </source>
</evidence>
<evidence type="ECO:0000256" key="6">
    <source>
        <dbReference type="ARBA" id="ARBA00022490"/>
    </source>
</evidence>
<dbReference type="PANTHER" id="PTHR11680:SF50">
    <property type="entry name" value="SERINE HYDROXYMETHYLTRANSFERASE"/>
    <property type="match status" value="1"/>
</dbReference>
<evidence type="ECO:0000256" key="5">
    <source>
        <dbReference type="ARBA" id="ARBA00011738"/>
    </source>
</evidence>
<dbReference type="PANTHER" id="PTHR11680">
    <property type="entry name" value="SERINE HYDROXYMETHYLTRANSFERASE"/>
    <property type="match status" value="1"/>
</dbReference>
<keyword evidence="7 11" id="KW-0554">One-carbon metabolism</keyword>
<dbReference type="EMBL" id="CP016397">
    <property type="protein sequence ID" value="ASQ45314.1"/>
    <property type="molecule type" value="Genomic_DNA"/>
</dbReference>
<keyword evidence="14" id="KW-0489">Methyltransferase</keyword>
<feature type="binding site" evidence="11">
    <location>
        <begin position="355"/>
        <end position="357"/>
    </location>
    <ligand>
        <name>(6S)-5,6,7,8-tetrahydrofolate</name>
        <dbReference type="ChEBI" id="CHEBI:57453"/>
    </ligand>
</feature>
<dbReference type="NCBIfam" id="NF000586">
    <property type="entry name" value="PRK00011.1"/>
    <property type="match status" value="1"/>
</dbReference>
<dbReference type="PROSITE" id="PS00096">
    <property type="entry name" value="SHMT"/>
    <property type="match status" value="1"/>
</dbReference>
<dbReference type="Gene3D" id="3.40.640.10">
    <property type="entry name" value="Type I PLP-dependent aspartate aminotransferase-like (Major domain)"/>
    <property type="match status" value="1"/>
</dbReference>
<feature type="domain" description="Serine hydroxymethyltransferase-like" evidence="13">
    <location>
        <begin position="9"/>
        <end position="386"/>
    </location>
</feature>
<dbReference type="InterPro" id="IPR019798">
    <property type="entry name" value="Ser_HO-MeTrfase_PLP_BS"/>
</dbReference>
<comment type="cofactor">
    <cofactor evidence="2 11 12">
        <name>pyridoxal 5'-phosphate</name>
        <dbReference type="ChEBI" id="CHEBI:597326"/>
    </cofactor>
</comment>
<feature type="binding site" evidence="11">
    <location>
        <position position="121"/>
    </location>
    <ligand>
        <name>(6S)-5,6,7,8-tetrahydrofolate</name>
        <dbReference type="ChEBI" id="CHEBI:57453"/>
    </ligand>
</feature>
<gene>
    <name evidence="14" type="primary">glyA2</name>
    <name evidence="11" type="synonym">glyA</name>
    <name evidence="14" type="ORF">clem_03780</name>
</gene>
<dbReference type="FunFam" id="3.40.640.10:FF:000001">
    <property type="entry name" value="Serine hydroxymethyltransferase"/>
    <property type="match status" value="1"/>
</dbReference>
<dbReference type="UniPathway" id="UPA00288">
    <property type="reaction ID" value="UER01023"/>
</dbReference>
<dbReference type="InterPro" id="IPR039429">
    <property type="entry name" value="SHMT-like_dom"/>
</dbReference>
<evidence type="ECO:0000256" key="11">
    <source>
        <dbReference type="HAMAP-Rule" id="MF_00051"/>
    </source>
</evidence>
<dbReference type="SUPFAM" id="SSF53383">
    <property type="entry name" value="PLP-dependent transferases"/>
    <property type="match status" value="1"/>
</dbReference>
<comment type="catalytic activity">
    <reaction evidence="1 11">
        <text>(6R)-5,10-methylene-5,6,7,8-tetrahydrofolate + glycine + H2O = (6S)-5,6,7,8-tetrahydrofolate + L-serine</text>
        <dbReference type="Rhea" id="RHEA:15481"/>
        <dbReference type="ChEBI" id="CHEBI:15377"/>
        <dbReference type="ChEBI" id="CHEBI:15636"/>
        <dbReference type="ChEBI" id="CHEBI:33384"/>
        <dbReference type="ChEBI" id="CHEBI:57305"/>
        <dbReference type="ChEBI" id="CHEBI:57453"/>
        <dbReference type="EC" id="2.1.2.1"/>
    </reaction>
</comment>
<dbReference type="GO" id="GO:0035999">
    <property type="term" value="P:tetrahydrofolate interconversion"/>
    <property type="evidence" value="ECO:0007669"/>
    <property type="project" value="UniProtKB-UniRule"/>
</dbReference>
<comment type="function">
    <text evidence="11">Catalyzes the reversible interconversion of serine and glycine with tetrahydrofolate (THF) serving as the one-carbon carrier. This reaction serves as the major source of one-carbon groups required for the biosynthesis of purines, thymidylate, methionine, and other important biomolecules. Also exhibits THF-independent aldolase activity toward beta-hydroxyamino acids, producing glycine and aldehydes, via a retro-aldol mechanism.</text>
</comment>